<dbReference type="SMART" id="SM00369">
    <property type="entry name" value="LRR_TYP"/>
    <property type="match status" value="3"/>
</dbReference>
<dbReference type="FunFam" id="3.80.10.10:FF:000453">
    <property type="entry name" value="Leucine-rich receptor-like protein kinase family protein"/>
    <property type="match status" value="1"/>
</dbReference>
<dbReference type="Pfam" id="PF00560">
    <property type="entry name" value="LRR_1"/>
    <property type="match status" value="5"/>
</dbReference>
<dbReference type="PANTHER" id="PTHR27000:SF642">
    <property type="entry name" value="INACTIVE LEUCINE-RICH REPEAT RECEPTOR KINASE XIAO-RELATED"/>
    <property type="match status" value="1"/>
</dbReference>
<evidence type="ECO:0000256" key="5">
    <source>
        <dbReference type="ARBA" id="ARBA00022737"/>
    </source>
</evidence>
<keyword evidence="2" id="KW-0433">Leucine-rich repeat</keyword>
<dbReference type="Proteomes" id="UP000193642">
    <property type="component" value="Unassembled WGS sequence"/>
</dbReference>
<dbReference type="SUPFAM" id="SSF52058">
    <property type="entry name" value="L domain-like"/>
    <property type="match status" value="1"/>
</dbReference>
<keyword evidence="5" id="KW-0677">Repeat</keyword>
<keyword evidence="9" id="KW-0325">Glycoprotein</keyword>
<keyword evidence="3" id="KW-0812">Transmembrane</keyword>
<dbReference type="InterPro" id="IPR001611">
    <property type="entry name" value="Leu-rich_rpt"/>
</dbReference>
<dbReference type="InterPro" id="IPR003591">
    <property type="entry name" value="Leu-rich_rpt_typical-subtyp"/>
</dbReference>
<evidence type="ECO:0000256" key="3">
    <source>
        <dbReference type="ARBA" id="ARBA00022692"/>
    </source>
</evidence>
<dbReference type="OrthoDB" id="5584805at2759"/>
<evidence type="ECO:0000256" key="9">
    <source>
        <dbReference type="ARBA" id="ARBA00023180"/>
    </source>
</evidence>
<evidence type="ECO:0000313" key="10">
    <source>
        <dbReference type="EMBL" id="ORY47904.1"/>
    </source>
</evidence>
<gene>
    <name evidence="10" type="ORF">BCR33DRAFT_714952</name>
</gene>
<dbReference type="AlphaFoldDB" id="A0A1Y2CLZ8"/>
<evidence type="ECO:0000256" key="2">
    <source>
        <dbReference type="ARBA" id="ARBA00022614"/>
    </source>
</evidence>
<dbReference type="GO" id="GO:0016020">
    <property type="term" value="C:membrane"/>
    <property type="evidence" value="ECO:0007669"/>
    <property type="project" value="UniProtKB-SubCell"/>
</dbReference>
<evidence type="ECO:0000256" key="6">
    <source>
        <dbReference type="ARBA" id="ARBA00022989"/>
    </source>
</evidence>
<dbReference type="GO" id="GO:0009791">
    <property type="term" value="P:post-embryonic development"/>
    <property type="evidence" value="ECO:0007669"/>
    <property type="project" value="UniProtKB-ARBA"/>
</dbReference>
<evidence type="ECO:0000256" key="7">
    <source>
        <dbReference type="ARBA" id="ARBA00023136"/>
    </source>
</evidence>
<dbReference type="GO" id="GO:0006952">
    <property type="term" value="P:defense response"/>
    <property type="evidence" value="ECO:0007669"/>
    <property type="project" value="UniProtKB-ARBA"/>
</dbReference>
<evidence type="ECO:0000256" key="4">
    <source>
        <dbReference type="ARBA" id="ARBA00022729"/>
    </source>
</evidence>
<protein>
    <submittedName>
        <fullName evidence="10">L domain-like protein</fullName>
    </submittedName>
</protein>
<dbReference type="Gene3D" id="3.80.10.10">
    <property type="entry name" value="Ribonuclease Inhibitor"/>
    <property type="match status" value="3"/>
</dbReference>
<dbReference type="EMBL" id="MCGO01000013">
    <property type="protein sequence ID" value="ORY47904.1"/>
    <property type="molecule type" value="Genomic_DNA"/>
</dbReference>
<organism evidence="10 11">
    <name type="scientific">Rhizoclosmatium globosum</name>
    <dbReference type="NCBI Taxonomy" id="329046"/>
    <lineage>
        <taxon>Eukaryota</taxon>
        <taxon>Fungi</taxon>
        <taxon>Fungi incertae sedis</taxon>
        <taxon>Chytridiomycota</taxon>
        <taxon>Chytridiomycota incertae sedis</taxon>
        <taxon>Chytridiomycetes</taxon>
        <taxon>Chytridiales</taxon>
        <taxon>Chytriomycetaceae</taxon>
        <taxon>Rhizoclosmatium</taxon>
    </lineage>
</organism>
<dbReference type="InterPro" id="IPR032675">
    <property type="entry name" value="LRR_dom_sf"/>
</dbReference>
<dbReference type="FunFam" id="3.80.10.10:FF:000383">
    <property type="entry name" value="Leucine-rich repeat receptor protein kinase EMS1"/>
    <property type="match status" value="1"/>
</dbReference>
<keyword evidence="7" id="KW-0472">Membrane</keyword>
<accession>A0A1Y2CLZ8</accession>
<evidence type="ECO:0000256" key="1">
    <source>
        <dbReference type="ARBA" id="ARBA00004167"/>
    </source>
</evidence>
<evidence type="ECO:0000256" key="8">
    <source>
        <dbReference type="ARBA" id="ARBA00023170"/>
    </source>
</evidence>
<dbReference type="PANTHER" id="PTHR27000">
    <property type="entry name" value="LEUCINE-RICH REPEAT RECEPTOR-LIKE PROTEIN KINASE FAMILY PROTEIN-RELATED"/>
    <property type="match status" value="1"/>
</dbReference>
<sequence length="417" mass="46330">MDQLRELWQSLPPASLPTLPHLAMHPLPAPSSTSPLQTRLPAEIVQTIFSLLPPNQAQRHRRLCRWINICLSDRHFVAVNLEAFFGYDHSLDTTSTRIDQSPDTLAADPRAEYNIACLKWPGNYQAEYAHLFLSNVASVDLKGLFGTTPKGPLETITLGFQSLTGLMIPGIVPNAGTIPSIIGSLEHLTQLKLEDCNFVGSIPVDLFALKQLTLLNLNNNRLSGPVPSEIGKLTTLTELRLHQNSFNGPIPESISQLKHLEILNLSQNQFSGHIHWIGSFPHLSLLFIDRNQFSGFIPESIGNLRNLEVLIANINLLTGPIPLALYRLTSLRSLYLGDNRLTGQIHPDIGHLRQLVKLTLERNWLSGSLPDEIAELENLAKLNLFPNPGMDYIIPRRVRENARDANSLSIEISGVSL</sequence>
<dbReference type="SUPFAM" id="SSF81383">
    <property type="entry name" value="F-box domain"/>
    <property type="match status" value="1"/>
</dbReference>
<comment type="subcellular location">
    <subcellularLocation>
        <location evidence="1">Membrane</location>
        <topology evidence="1">Single-pass membrane protein</topology>
    </subcellularLocation>
</comment>
<comment type="caution">
    <text evidence="10">The sequence shown here is derived from an EMBL/GenBank/DDBJ whole genome shotgun (WGS) entry which is preliminary data.</text>
</comment>
<reference evidence="10 11" key="1">
    <citation type="submission" date="2016-07" db="EMBL/GenBank/DDBJ databases">
        <title>Pervasive Adenine N6-methylation of Active Genes in Fungi.</title>
        <authorList>
            <consortium name="DOE Joint Genome Institute"/>
            <person name="Mondo S.J."/>
            <person name="Dannebaum R.O."/>
            <person name="Kuo R.C."/>
            <person name="Labutti K."/>
            <person name="Haridas S."/>
            <person name="Kuo A."/>
            <person name="Salamov A."/>
            <person name="Ahrendt S.R."/>
            <person name="Lipzen A."/>
            <person name="Sullivan W."/>
            <person name="Andreopoulos W.B."/>
            <person name="Clum A."/>
            <person name="Lindquist E."/>
            <person name="Daum C."/>
            <person name="Ramamoorthy G.K."/>
            <person name="Gryganskyi A."/>
            <person name="Culley D."/>
            <person name="Magnuson J.K."/>
            <person name="James T.Y."/>
            <person name="O'Malley M.A."/>
            <person name="Stajich J.E."/>
            <person name="Spatafora J.W."/>
            <person name="Visel A."/>
            <person name="Grigoriev I.V."/>
        </authorList>
    </citation>
    <scope>NUCLEOTIDE SEQUENCE [LARGE SCALE GENOMIC DNA]</scope>
    <source>
        <strain evidence="10 11">JEL800</strain>
    </source>
</reference>
<keyword evidence="6" id="KW-1133">Transmembrane helix</keyword>
<keyword evidence="8" id="KW-0675">Receptor</keyword>
<name>A0A1Y2CLZ8_9FUNG</name>
<keyword evidence="11" id="KW-1185">Reference proteome</keyword>
<keyword evidence="4" id="KW-0732">Signal</keyword>
<dbReference type="InterPro" id="IPR036047">
    <property type="entry name" value="F-box-like_dom_sf"/>
</dbReference>
<dbReference type="GO" id="GO:0051707">
    <property type="term" value="P:response to other organism"/>
    <property type="evidence" value="ECO:0007669"/>
    <property type="project" value="UniProtKB-ARBA"/>
</dbReference>
<feature type="non-terminal residue" evidence="10">
    <location>
        <position position="417"/>
    </location>
</feature>
<proteinExistence type="predicted"/>
<evidence type="ECO:0000313" key="11">
    <source>
        <dbReference type="Proteomes" id="UP000193642"/>
    </source>
</evidence>